<dbReference type="EMBL" id="LPWD01000110">
    <property type="protein sequence ID" value="ODS03440.1"/>
    <property type="molecule type" value="Genomic_DNA"/>
</dbReference>
<evidence type="ECO:0000313" key="2">
    <source>
        <dbReference type="EMBL" id="ODS03440.1"/>
    </source>
</evidence>
<dbReference type="InterPro" id="IPR011990">
    <property type="entry name" value="TPR-like_helical_dom_sf"/>
</dbReference>
<accession>A0A1E3WCH8</accession>
<evidence type="ECO:0000256" key="1">
    <source>
        <dbReference type="SAM" id="MobiDB-lite"/>
    </source>
</evidence>
<feature type="region of interest" description="Disordered" evidence="1">
    <location>
        <begin position="152"/>
        <end position="179"/>
    </location>
</feature>
<dbReference type="Proteomes" id="UP000095042">
    <property type="component" value="Unassembled WGS sequence"/>
</dbReference>
<dbReference type="AlphaFoldDB" id="A0A1E3WCH8"/>
<dbReference type="SUPFAM" id="SSF48452">
    <property type="entry name" value="TPR-like"/>
    <property type="match status" value="1"/>
</dbReference>
<sequence length="179" mass="20201">MFVWLLLAAGLAVTIAAGWHWYGAWRDNATIKALAAGEDVQIDPERAAPAVLFARAYYLLRRDRVDEAQVLLDQANFRADARTRVLMLYDAGNTRLRASFAAIERGKFDRATSLVNLAKEDYNQALRLDPQAWDVKYNLDVAARLVRDLPQIEPSEEPLQQEPRKDLWSDLPGIPRGAP</sequence>
<comment type="caution">
    <text evidence="2">The sequence shown here is derived from an EMBL/GenBank/DDBJ whole genome shotgun (WGS) entry which is preliminary data.</text>
</comment>
<dbReference type="Gene3D" id="1.25.40.10">
    <property type="entry name" value="Tetratricopeptide repeat domain"/>
    <property type="match status" value="1"/>
</dbReference>
<gene>
    <name evidence="2" type="ORF">AUC71_09735</name>
</gene>
<evidence type="ECO:0000313" key="3">
    <source>
        <dbReference type="Proteomes" id="UP000095042"/>
    </source>
</evidence>
<dbReference type="OrthoDB" id="5567017at2"/>
<evidence type="ECO:0008006" key="4">
    <source>
        <dbReference type="Google" id="ProtNLM"/>
    </source>
</evidence>
<protein>
    <recommendedName>
        <fullName evidence="4">MxaK protein</fullName>
    </recommendedName>
</protein>
<name>A0A1E3WCH8_9HYPH</name>
<reference evidence="2 3" key="1">
    <citation type="journal article" date="2016" name="Environ. Microbiol.">
        <title>New Methyloceanibacter diversity from North Sea sediments includes methanotroph containing solely the soluble methane monooxygenase.</title>
        <authorList>
            <person name="Vekeman B."/>
            <person name="Kerckhof F.M."/>
            <person name="Cremers G."/>
            <person name="de Vos P."/>
            <person name="Vandamme P."/>
            <person name="Boon N."/>
            <person name="Op den Camp H.J."/>
            <person name="Heylen K."/>
        </authorList>
    </citation>
    <scope>NUCLEOTIDE SEQUENCE [LARGE SCALE GENOMIC DNA]</scope>
    <source>
        <strain evidence="2 3">R-67177</strain>
    </source>
</reference>
<keyword evidence="3" id="KW-1185">Reference proteome</keyword>
<proteinExistence type="predicted"/>
<organism evidence="2 3">
    <name type="scientific">Methyloceanibacter marginalis</name>
    <dbReference type="NCBI Taxonomy" id="1774971"/>
    <lineage>
        <taxon>Bacteria</taxon>
        <taxon>Pseudomonadati</taxon>
        <taxon>Pseudomonadota</taxon>
        <taxon>Alphaproteobacteria</taxon>
        <taxon>Hyphomicrobiales</taxon>
        <taxon>Hyphomicrobiaceae</taxon>
        <taxon>Methyloceanibacter</taxon>
    </lineage>
</organism>